<evidence type="ECO:0000259" key="2">
    <source>
        <dbReference type="PROSITE" id="PS50943"/>
    </source>
</evidence>
<dbReference type="Pfam" id="PF13560">
    <property type="entry name" value="HTH_31"/>
    <property type="match status" value="1"/>
</dbReference>
<dbReference type="Gene3D" id="1.10.260.40">
    <property type="entry name" value="lambda repressor-like DNA-binding domains"/>
    <property type="match status" value="1"/>
</dbReference>
<dbReference type="Gene3D" id="2.60.120.10">
    <property type="entry name" value="Jelly Rolls"/>
    <property type="match status" value="1"/>
</dbReference>
<dbReference type="PANTHER" id="PTHR46797:SF10">
    <property type="entry name" value="BLR1115 PROTEIN"/>
    <property type="match status" value="1"/>
</dbReference>
<dbReference type="PANTHER" id="PTHR46797">
    <property type="entry name" value="HTH-TYPE TRANSCRIPTIONAL REGULATOR"/>
    <property type="match status" value="1"/>
</dbReference>
<dbReference type="SMART" id="SM00530">
    <property type="entry name" value="HTH_XRE"/>
    <property type="match status" value="1"/>
</dbReference>
<evidence type="ECO:0000313" key="4">
    <source>
        <dbReference type="Proteomes" id="UP001595799"/>
    </source>
</evidence>
<dbReference type="EMBL" id="JBHSCW010000011">
    <property type="protein sequence ID" value="MFC4353202.1"/>
    <property type="molecule type" value="Genomic_DNA"/>
</dbReference>
<dbReference type="InterPro" id="IPR010982">
    <property type="entry name" value="Lambda_DNA-bd_dom_sf"/>
</dbReference>
<dbReference type="PROSITE" id="PS50943">
    <property type="entry name" value="HTH_CROC1"/>
    <property type="match status" value="1"/>
</dbReference>
<dbReference type="InterPro" id="IPR050807">
    <property type="entry name" value="TransReg_Diox_bact_type"/>
</dbReference>
<dbReference type="CDD" id="cd02209">
    <property type="entry name" value="cupin_XRE_C"/>
    <property type="match status" value="1"/>
</dbReference>
<accession>A0ABV8UR46</accession>
<keyword evidence="1" id="KW-0238">DNA-binding</keyword>
<proteinExistence type="predicted"/>
<evidence type="ECO:0000256" key="1">
    <source>
        <dbReference type="ARBA" id="ARBA00023125"/>
    </source>
</evidence>
<dbReference type="SUPFAM" id="SSF51182">
    <property type="entry name" value="RmlC-like cupins"/>
    <property type="match status" value="1"/>
</dbReference>
<dbReference type="InterPro" id="IPR011051">
    <property type="entry name" value="RmlC_Cupin_sf"/>
</dbReference>
<reference evidence="4" key="1">
    <citation type="journal article" date="2019" name="Int. J. Syst. Evol. Microbiol.">
        <title>The Global Catalogue of Microorganisms (GCM) 10K type strain sequencing project: providing services to taxonomists for standard genome sequencing and annotation.</title>
        <authorList>
            <consortium name="The Broad Institute Genomics Platform"/>
            <consortium name="The Broad Institute Genome Sequencing Center for Infectious Disease"/>
            <person name="Wu L."/>
            <person name="Ma J."/>
        </authorList>
    </citation>
    <scope>NUCLEOTIDE SEQUENCE [LARGE SCALE GENOMIC DNA]</scope>
    <source>
        <strain evidence="4">CECT 8472</strain>
    </source>
</reference>
<dbReference type="InterPro" id="IPR014710">
    <property type="entry name" value="RmlC-like_jellyroll"/>
</dbReference>
<feature type="domain" description="HTH cro/C1-type" evidence="2">
    <location>
        <begin position="14"/>
        <end position="68"/>
    </location>
</feature>
<dbReference type="SUPFAM" id="SSF47413">
    <property type="entry name" value="lambda repressor-like DNA-binding domains"/>
    <property type="match status" value="1"/>
</dbReference>
<dbReference type="Proteomes" id="UP001595799">
    <property type="component" value="Unassembled WGS sequence"/>
</dbReference>
<sequence>MSESQIDDRLAARLKRLRLEQDWSLDQLAGQSGVSRASLSRIENGEVSPTANILGRLCSAYGLTLSRLMHMVEDAYTPLISRAEQEVWRDPHAGFLRRTISPPARPLAGEAIEAEIQAGQTISYDSPPREGLEHHLFLLEGALDITLDGQTHRLHAGDCLRYRLSGPSVFRTEPDSTARYVLFTV</sequence>
<comment type="caution">
    <text evidence="3">The sequence shown here is derived from an EMBL/GenBank/DDBJ whole genome shotgun (WGS) entry which is preliminary data.</text>
</comment>
<protein>
    <submittedName>
        <fullName evidence="3">Helix-turn-helix domain-containing protein</fullName>
    </submittedName>
</protein>
<dbReference type="CDD" id="cd00093">
    <property type="entry name" value="HTH_XRE"/>
    <property type="match status" value="1"/>
</dbReference>
<evidence type="ECO:0000313" key="3">
    <source>
        <dbReference type="EMBL" id="MFC4353202.1"/>
    </source>
</evidence>
<dbReference type="RefSeq" id="WP_382423577.1">
    <property type="nucleotide sequence ID" value="NZ_JBHSCW010000011.1"/>
</dbReference>
<organism evidence="3 4">
    <name type="scientific">Fodinicurvata halophila</name>
    <dbReference type="NCBI Taxonomy" id="1419723"/>
    <lineage>
        <taxon>Bacteria</taxon>
        <taxon>Pseudomonadati</taxon>
        <taxon>Pseudomonadota</taxon>
        <taxon>Alphaproteobacteria</taxon>
        <taxon>Rhodospirillales</taxon>
        <taxon>Rhodovibrionaceae</taxon>
        <taxon>Fodinicurvata</taxon>
    </lineage>
</organism>
<dbReference type="InterPro" id="IPR001387">
    <property type="entry name" value="Cro/C1-type_HTH"/>
</dbReference>
<name>A0ABV8UR46_9PROT</name>
<gene>
    <name evidence="3" type="ORF">ACFOW6_16765</name>
</gene>
<keyword evidence="4" id="KW-1185">Reference proteome</keyword>